<feature type="domain" description="HTH araC/xylS-type" evidence="5">
    <location>
        <begin position="506"/>
        <end position="612"/>
    </location>
</feature>
<keyword evidence="1" id="KW-0805">Transcription regulation</keyword>
<dbReference type="Proteomes" id="UP000192393">
    <property type="component" value="Unassembled WGS sequence"/>
</dbReference>
<dbReference type="STRING" id="1434700.SAMN06296427_103151"/>
<feature type="repeat" description="TPR" evidence="3">
    <location>
        <begin position="247"/>
        <end position="280"/>
    </location>
</feature>
<accession>A0A1W1ZQE1</accession>
<dbReference type="GO" id="GO:0043565">
    <property type="term" value="F:sequence-specific DNA binding"/>
    <property type="evidence" value="ECO:0007669"/>
    <property type="project" value="InterPro"/>
</dbReference>
<dbReference type="InterPro" id="IPR011990">
    <property type="entry name" value="TPR-like_helical_dom_sf"/>
</dbReference>
<dbReference type="SUPFAM" id="SSF46689">
    <property type="entry name" value="Homeodomain-like"/>
    <property type="match status" value="1"/>
</dbReference>
<reference evidence="6 7" key="1">
    <citation type="submission" date="2017-04" db="EMBL/GenBank/DDBJ databases">
        <authorList>
            <person name="Afonso C.L."/>
            <person name="Miller P.J."/>
            <person name="Scott M.A."/>
            <person name="Spackman E."/>
            <person name="Goraichik I."/>
            <person name="Dimitrov K.M."/>
            <person name="Suarez D.L."/>
            <person name="Swayne D.E."/>
        </authorList>
    </citation>
    <scope>NUCLEOTIDE SEQUENCE [LARGE SCALE GENOMIC DNA]</scope>
    <source>
        <strain evidence="6 7">CGMCC 1.12708</strain>
    </source>
</reference>
<dbReference type="InterPro" id="IPR009057">
    <property type="entry name" value="Homeodomain-like_sf"/>
</dbReference>
<dbReference type="SMART" id="SM00028">
    <property type="entry name" value="TPR"/>
    <property type="match status" value="6"/>
</dbReference>
<evidence type="ECO:0000313" key="7">
    <source>
        <dbReference type="Proteomes" id="UP000192393"/>
    </source>
</evidence>
<dbReference type="Gene3D" id="1.10.10.60">
    <property type="entry name" value="Homeodomain-like"/>
    <property type="match status" value="1"/>
</dbReference>
<keyword evidence="4" id="KW-0812">Transmembrane</keyword>
<dbReference type="Pfam" id="PF12833">
    <property type="entry name" value="HTH_18"/>
    <property type="match status" value="1"/>
</dbReference>
<evidence type="ECO:0000256" key="2">
    <source>
        <dbReference type="ARBA" id="ARBA00023163"/>
    </source>
</evidence>
<dbReference type="EMBL" id="FWXS01000003">
    <property type="protein sequence ID" value="SMC50614.1"/>
    <property type="molecule type" value="Genomic_DNA"/>
</dbReference>
<dbReference type="Pfam" id="PF13424">
    <property type="entry name" value="TPR_12"/>
    <property type="match status" value="2"/>
</dbReference>
<feature type="transmembrane region" description="Helical" evidence="4">
    <location>
        <begin position="440"/>
        <end position="462"/>
    </location>
</feature>
<dbReference type="OrthoDB" id="5295174at2"/>
<evidence type="ECO:0000259" key="5">
    <source>
        <dbReference type="PROSITE" id="PS01124"/>
    </source>
</evidence>
<feature type="repeat" description="TPR" evidence="3">
    <location>
        <begin position="287"/>
        <end position="320"/>
    </location>
</feature>
<evidence type="ECO:0000256" key="1">
    <source>
        <dbReference type="ARBA" id="ARBA00023015"/>
    </source>
</evidence>
<dbReference type="PANTHER" id="PTHR10098">
    <property type="entry name" value="RAPSYN-RELATED"/>
    <property type="match status" value="1"/>
</dbReference>
<protein>
    <submittedName>
        <fullName evidence="6">Tetratricopeptide repeat-containing protein</fullName>
    </submittedName>
</protein>
<dbReference type="Pfam" id="PF13181">
    <property type="entry name" value="TPR_8"/>
    <property type="match status" value="1"/>
</dbReference>
<dbReference type="PROSITE" id="PS01124">
    <property type="entry name" value="HTH_ARAC_FAMILY_2"/>
    <property type="match status" value="1"/>
</dbReference>
<keyword evidence="4" id="KW-0472">Membrane</keyword>
<dbReference type="RefSeq" id="WP_084016739.1">
    <property type="nucleotide sequence ID" value="NZ_FWXS01000003.1"/>
</dbReference>
<evidence type="ECO:0000256" key="4">
    <source>
        <dbReference type="SAM" id="Phobius"/>
    </source>
</evidence>
<keyword evidence="3" id="KW-0802">TPR repeat</keyword>
<sequence length="621" mass="72564">MNLFKLSAAKIYLPIIFIFFINSLAAQINPETEKKRFETLDKKSELNQEELREMLKISDRAQNYDLNATIEYLNKAAKHFEKQKDYFFLTEYAEKISLAYMIKGETQTGIDIANKIADKYKDKFSEEEWIKLQILNVRFLEQVDMNDEALTLIKKLLPQTKNDLHKATLYSFSGGINMDKGNYDLAAKDYYTSLRLYEKLKNEANIITTYNRLGMLNHAIEDFPKAIKYYKMGLSLALKANSQRDLTVLYLNMGNLYQKVDSLDKAIYYYDKNLEILKKTNNVPDMARNLLNRGNVFAKQKNFTKAFESYEQALEICNEYNIDFGKMHVYYNIGKGYIETKQYNKAISALDSALYFAKAMEAKDIELGIHYSFSDVYEATRNFEKAYASYTKYHELEKEVMNEEKHKTLSELEIKYETELKDQKIAQINQSLATKKAENGLLILGVVLLILIAGFIIFFLIYRNRTLKQLYERNIELMKNFQFKANEEDELEEVTEITVENEDNLKKIFDRILYALEKEKIYTNPTLSLSETAEHVKSNDKYVSAAIAENANMNYSNFINFYRINEAKRLIYEDGHFNLNEVMHTCGFNSRTTFYNAFKKHTGLSPKQFKEMGETELILAS</sequence>
<dbReference type="SMART" id="SM00342">
    <property type="entry name" value="HTH_ARAC"/>
    <property type="match status" value="1"/>
</dbReference>
<evidence type="ECO:0000256" key="3">
    <source>
        <dbReference type="PROSITE-ProRule" id="PRU00339"/>
    </source>
</evidence>
<organism evidence="6 7">
    <name type="scientific">Moheibacter sediminis</name>
    <dbReference type="NCBI Taxonomy" id="1434700"/>
    <lineage>
        <taxon>Bacteria</taxon>
        <taxon>Pseudomonadati</taxon>
        <taxon>Bacteroidota</taxon>
        <taxon>Flavobacteriia</taxon>
        <taxon>Flavobacteriales</taxon>
        <taxon>Weeksellaceae</taxon>
        <taxon>Moheibacter</taxon>
    </lineage>
</organism>
<keyword evidence="2" id="KW-0804">Transcription</keyword>
<dbReference type="InterPro" id="IPR018060">
    <property type="entry name" value="HTH_AraC"/>
</dbReference>
<keyword evidence="7" id="KW-1185">Reference proteome</keyword>
<evidence type="ECO:0000313" key="6">
    <source>
        <dbReference type="EMBL" id="SMC50614.1"/>
    </source>
</evidence>
<dbReference type="InterPro" id="IPR019734">
    <property type="entry name" value="TPR_rpt"/>
</dbReference>
<proteinExistence type="predicted"/>
<dbReference type="PROSITE" id="PS50005">
    <property type="entry name" value="TPR"/>
    <property type="match status" value="3"/>
</dbReference>
<keyword evidence="4" id="KW-1133">Transmembrane helix</keyword>
<dbReference type="AlphaFoldDB" id="A0A1W1ZQE1"/>
<feature type="repeat" description="TPR" evidence="3">
    <location>
        <begin position="327"/>
        <end position="360"/>
    </location>
</feature>
<name>A0A1W1ZQE1_9FLAO</name>
<dbReference type="Gene3D" id="1.25.40.10">
    <property type="entry name" value="Tetratricopeptide repeat domain"/>
    <property type="match status" value="1"/>
</dbReference>
<dbReference type="GO" id="GO:0003700">
    <property type="term" value="F:DNA-binding transcription factor activity"/>
    <property type="evidence" value="ECO:0007669"/>
    <property type="project" value="InterPro"/>
</dbReference>
<gene>
    <name evidence="6" type="ORF">SAMN06296427_103151</name>
</gene>
<dbReference type="SUPFAM" id="SSF48452">
    <property type="entry name" value="TPR-like"/>
    <property type="match status" value="1"/>
</dbReference>